<evidence type="ECO:0000313" key="1">
    <source>
        <dbReference type="EMBL" id="RUS96200.1"/>
    </source>
</evidence>
<protein>
    <recommendedName>
        <fullName evidence="3">Cytochrome P450</fullName>
    </recommendedName>
</protein>
<dbReference type="Gene3D" id="1.10.630.10">
    <property type="entry name" value="Cytochrome P450"/>
    <property type="match status" value="1"/>
</dbReference>
<dbReference type="InterPro" id="IPR001128">
    <property type="entry name" value="Cyt_P450"/>
</dbReference>
<keyword evidence="2" id="KW-1185">Reference proteome</keyword>
<dbReference type="Pfam" id="PF00067">
    <property type="entry name" value="p450"/>
    <property type="match status" value="1"/>
</dbReference>
<sequence>MMLKPRLPDSSSAPRWLQKIQFVRNSIAYIDSAQRYGDIFNAPVVGNHDVVLFVSNPQALQRIFTSDTKQFVAPPNQVLQPIVGDYSIFTLEDPRHRRERRLLMPPFHGERMQTYGQLICELVDKAMSSLSIGTRFSARTLAQEISLEVILKVVFGIDREDCFDRLKSLMTNFTDSLDLSENQQASPYKALRTSFDIFVKTHKLGLEIVGDSLALETYTPLIWLNSVIITLN</sequence>
<gene>
    <name evidence="1" type="ORF">DSM107010_70840</name>
</gene>
<accession>A0AB37U8U5</accession>
<dbReference type="Proteomes" id="UP000282574">
    <property type="component" value="Unassembled WGS sequence"/>
</dbReference>
<proteinExistence type="predicted"/>
<organism evidence="1 2">
    <name type="scientific">Chroococcidiopsis cubana SAG 39.79</name>
    <dbReference type="NCBI Taxonomy" id="388085"/>
    <lineage>
        <taxon>Bacteria</taxon>
        <taxon>Bacillati</taxon>
        <taxon>Cyanobacteriota</taxon>
        <taxon>Cyanophyceae</taxon>
        <taxon>Chroococcidiopsidales</taxon>
        <taxon>Chroococcidiopsidaceae</taxon>
        <taxon>Chroococcidiopsis</taxon>
    </lineage>
</organism>
<dbReference type="EMBL" id="RSCK01000185">
    <property type="protein sequence ID" value="RUS96200.1"/>
    <property type="molecule type" value="Genomic_DNA"/>
</dbReference>
<dbReference type="GO" id="GO:0004497">
    <property type="term" value="F:monooxygenase activity"/>
    <property type="evidence" value="ECO:0007669"/>
    <property type="project" value="InterPro"/>
</dbReference>
<evidence type="ECO:0008006" key="3">
    <source>
        <dbReference type="Google" id="ProtNLM"/>
    </source>
</evidence>
<dbReference type="InterPro" id="IPR036396">
    <property type="entry name" value="Cyt_P450_sf"/>
</dbReference>
<dbReference type="RefSeq" id="WP_127025311.1">
    <property type="nucleotide sequence ID" value="NZ_JAVKZF010000004.1"/>
</dbReference>
<dbReference type="GO" id="GO:0020037">
    <property type="term" value="F:heme binding"/>
    <property type="evidence" value="ECO:0007669"/>
    <property type="project" value="InterPro"/>
</dbReference>
<dbReference type="GO" id="GO:0016705">
    <property type="term" value="F:oxidoreductase activity, acting on paired donors, with incorporation or reduction of molecular oxygen"/>
    <property type="evidence" value="ECO:0007669"/>
    <property type="project" value="InterPro"/>
</dbReference>
<dbReference type="AlphaFoldDB" id="A0AB37U8U5"/>
<reference evidence="1 2" key="1">
    <citation type="journal article" date="2019" name="Genome Biol. Evol.">
        <title>Day and night: Metabolic profiles and evolutionary relationships of six axenic non-marine cyanobacteria.</title>
        <authorList>
            <person name="Will S.E."/>
            <person name="Henke P."/>
            <person name="Boedeker C."/>
            <person name="Huang S."/>
            <person name="Brinkmann H."/>
            <person name="Rohde M."/>
            <person name="Jarek M."/>
            <person name="Friedl T."/>
            <person name="Seufert S."/>
            <person name="Schumacher M."/>
            <person name="Overmann J."/>
            <person name="Neumann-Schaal M."/>
            <person name="Petersen J."/>
        </authorList>
    </citation>
    <scope>NUCLEOTIDE SEQUENCE [LARGE SCALE GENOMIC DNA]</scope>
    <source>
        <strain evidence="1 2">SAG 39.79</strain>
    </source>
</reference>
<name>A0AB37U8U5_9CYAN</name>
<dbReference type="GO" id="GO:0005506">
    <property type="term" value="F:iron ion binding"/>
    <property type="evidence" value="ECO:0007669"/>
    <property type="project" value="InterPro"/>
</dbReference>
<comment type="caution">
    <text evidence="1">The sequence shown here is derived from an EMBL/GenBank/DDBJ whole genome shotgun (WGS) entry which is preliminary data.</text>
</comment>
<dbReference type="SUPFAM" id="SSF48264">
    <property type="entry name" value="Cytochrome P450"/>
    <property type="match status" value="1"/>
</dbReference>
<evidence type="ECO:0000313" key="2">
    <source>
        <dbReference type="Proteomes" id="UP000282574"/>
    </source>
</evidence>